<organism evidence="1 4">
    <name type="scientific">Lactococcus lactis subsp. cremoris</name>
    <name type="common">Streptococcus cremoris</name>
    <dbReference type="NCBI Taxonomy" id="1359"/>
    <lineage>
        <taxon>Bacteria</taxon>
        <taxon>Bacillati</taxon>
        <taxon>Bacillota</taxon>
        <taxon>Bacilli</taxon>
        <taxon>Lactobacillales</taxon>
        <taxon>Streptococcaceae</taxon>
        <taxon>Lactococcus</taxon>
    </lineage>
</organism>
<protein>
    <submittedName>
        <fullName evidence="1">Uncharacterized protein</fullName>
    </submittedName>
</protein>
<reference evidence="2" key="3">
    <citation type="submission" date="2023-06" db="EMBL/GenBank/DDBJ databases">
        <authorList>
            <person name="McDonnell B."/>
        </authorList>
    </citation>
    <scope>NUCLEOTIDE SEQUENCE</scope>
    <source>
        <strain evidence="2">UC109</strain>
        <plasmid evidence="2">pUC109C</plasmid>
    </source>
</reference>
<dbReference type="EMBL" id="CP034576">
    <property type="protein sequence ID" value="WOW94992.1"/>
    <property type="molecule type" value="Genomic_DNA"/>
</dbReference>
<dbReference type="EMBL" id="CP032149">
    <property type="protein sequence ID" value="QSD64205.1"/>
    <property type="molecule type" value="Genomic_DNA"/>
</dbReference>
<evidence type="ECO:0000313" key="3">
    <source>
        <dbReference type="Proteomes" id="UP000192016"/>
    </source>
</evidence>
<name>A0A896TDS8_LACLC</name>
<reference evidence="1" key="2">
    <citation type="journal article" date="2020" name="Mol. Microbiol.">
        <title>The CWPS Rubik's cube: Linking diversity of cell wall polysaccharide structures with the encoded biosynthetic machinery of selected Lactococcus lactis strains.</title>
        <authorList>
            <person name="Mahony J."/>
            <person name="Frantzen C."/>
            <person name="Vinogradov E."/>
            <person name="Sadovskaya I."/>
            <person name="Theodorou I."/>
            <person name="Kelleher P."/>
            <person name="Chapot-Chartier M.P."/>
            <person name="Cambillau C."/>
            <person name="Holo H."/>
            <person name="van Sinderen D."/>
        </authorList>
    </citation>
    <scope>NUCLEOTIDE SEQUENCE</scope>
    <source>
        <strain evidence="1">1196</strain>
        <plasmid evidence="1 4">p1196A</plasmid>
    </source>
</reference>
<geneLocation type="plasmid" evidence="2 3">
    <name>pUC109C</name>
</geneLocation>
<geneLocation type="plasmid" evidence="1 4">
    <name>p1196A</name>
</geneLocation>
<dbReference type="Proteomes" id="UP000663552">
    <property type="component" value="Plasmid p1196B"/>
</dbReference>
<evidence type="ECO:0000313" key="4">
    <source>
        <dbReference type="Proteomes" id="UP000663552"/>
    </source>
</evidence>
<reference evidence="2 3" key="1">
    <citation type="submission" date="2018-12" db="EMBL/GenBank/DDBJ databases">
        <title>Assessing the functional activity and genetic diversity of lactococcal prophages.</title>
        <authorList>
            <person name="Kelleher P."/>
            <person name="Mahony J."/>
            <person name="van Sinderen D."/>
        </authorList>
    </citation>
    <scope>NUCLEOTIDE SEQUENCE [LARGE SCALE GENOMIC DNA]</scope>
    <source>
        <strain evidence="2 3">UC109</strain>
        <plasmid evidence="2 3">pUC109C</plasmid>
    </source>
</reference>
<proteinExistence type="predicted"/>
<accession>A0A896TDS8</accession>
<dbReference type="Proteomes" id="UP000192016">
    <property type="component" value="Plasmid pUC109C"/>
</dbReference>
<keyword evidence="1" id="KW-0614">Plasmid</keyword>
<dbReference type="RefSeq" id="WP_021164959.1">
    <property type="nucleotide sequence ID" value="NZ_CP032149.2"/>
</dbReference>
<gene>
    <name evidence="1" type="ORF">LL1196_pA06</name>
    <name evidence="2" type="ORF">LLUC109_03915</name>
</gene>
<evidence type="ECO:0000313" key="1">
    <source>
        <dbReference type="EMBL" id="QSD64205.1"/>
    </source>
</evidence>
<dbReference type="AlphaFoldDB" id="A0A896TDS8"/>
<sequence>MQDNSCKYKQSYTGAHLNGRIENKGKPDSFVLAYRLLVFRLFGVPFANSVNQ</sequence>
<evidence type="ECO:0000313" key="2">
    <source>
        <dbReference type="EMBL" id="WOW94992.1"/>
    </source>
</evidence>